<dbReference type="WBParaSite" id="nRc.2.0.1.t43732-RA">
    <property type="protein sequence ID" value="nRc.2.0.1.t43732-RA"/>
    <property type="gene ID" value="nRc.2.0.1.g43732"/>
</dbReference>
<sequence>MNEENLSSMGGVLVTEIWDHKFYTASVTTISPNSDLISKISESRLCTSSKSSKEYGPKLSLRSFWNEGFAESLNDLRIRQNRSRSNLAYNGNDDDEQQQETRDDLGKSAAADYSKFAKIAHYFSCFEDLDSDTFTRLIGSASLKNNVQNMADYFFDHLQEEWGNFFETIIPLRQMHTMLLISVFQLVSIHFLTSFLPTFTLYSSFFFAIYFTLKICHRYHSVNDIMAWNKLLIIFAAEIEQTRGSVYPRKGRLTPRRTYSISQESNDDARSTCRDKVLNCRPMYVSLIASLTLFIFSLSYRNSGQQKDIPSNIFSLFAISILCQIVTVSTVMANNEHRFLNKLWIFGHVWIVLPQILRKLGFESFAFWTNIHFSILDGALVYDLNLFSLCFLFSALLYLLYVASNFTAIDFYYTICPHLLGFLWSLLTLTLFQFTEFNSLQKIDIALTLSLVCLLILPKTGLFIYLAILVSDHWHFVGLLKILFTTLIILLPMISTKFFTKLLRSLSVKFSSGDVSEPIQPIQNRQNTATTGIGTMSTIFYVLMILILIFGFFYKIERSHFENNSIPKLNWTLFERYCLRFDDFSRESLIREYSSFEPVFSQYHFMWKTVRVTSRKLPHSWLWSYSNRPPLTREIFCRSIKGSALTGVGRVKTIKIRQVDNFFQKIFEYLPDFLDEWLTCFYGHSLTDSSSEPENKSLRPFVVRNCTLDHHNIYTFDIVIELSNKSEK</sequence>
<keyword evidence="1" id="KW-1133">Transmembrane helix</keyword>
<evidence type="ECO:0000313" key="4">
    <source>
        <dbReference type="WBParaSite" id="nRc.2.0.1.t43732-RA"/>
    </source>
</evidence>
<feature type="transmembrane region" description="Helical" evidence="1">
    <location>
        <begin position="411"/>
        <end position="434"/>
    </location>
</feature>
<keyword evidence="3" id="KW-1185">Reference proteome</keyword>
<dbReference type="PANTHER" id="PTHR13098:SF3">
    <property type="entry name" value="WOLFRAMIN"/>
    <property type="match status" value="1"/>
</dbReference>
<dbReference type="GO" id="GO:0005789">
    <property type="term" value="C:endoplasmic reticulum membrane"/>
    <property type="evidence" value="ECO:0007669"/>
    <property type="project" value="TreeGrafter"/>
</dbReference>
<feature type="transmembrane region" description="Helical" evidence="1">
    <location>
        <begin position="178"/>
        <end position="211"/>
    </location>
</feature>
<dbReference type="GO" id="GO:0030968">
    <property type="term" value="P:endoplasmic reticulum unfolded protein response"/>
    <property type="evidence" value="ECO:0007669"/>
    <property type="project" value="TreeGrafter"/>
</dbReference>
<dbReference type="InterPro" id="IPR026209">
    <property type="entry name" value="Wolframin_fam"/>
</dbReference>
<evidence type="ECO:0000259" key="2">
    <source>
        <dbReference type="Pfam" id="PF20053"/>
    </source>
</evidence>
<feature type="transmembrane region" description="Helical" evidence="1">
    <location>
        <begin position="533"/>
        <end position="554"/>
    </location>
</feature>
<dbReference type="PANTHER" id="PTHR13098">
    <property type="entry name" value="WOLFRAMIN"/>
    <property type="match status" value="1"/>
</dbReference>
<keyword evidence="1" id="KW-0472">Membrane</keyword>
<feature type="transmembrane region" description="Helical" evidence="1">
    <location>
        <begin position="283"/>
        <end position="301"/>
    </location>
</feature>
<accession>A0A915KXQ0</accession>
<dbReference type="GO" id="GO:0055074">
    <property type="term" value="P:calcium ion homeostasis"/>
    <property type="evidence" value="ECO:0007669"/>
    <property type="project" value="TreeGrafter"/>
</dbReference>
<feature type="transmembrane region" description="Helical" evidence="1">
    <location>
        <begin position="474"/>
        <end position="494"/>
    </location>
</feature>
<organism evidence="3 4">
    <name type="scientific">Romanomermis culicivorax</name>
    <name type="common">Nematode worm</name>
    <dbReference type="NCBI Taxonomy" id="13658"/>
    <lineage>
        <taxon>Eukaryota</taxon>
        <taxon>Metazoa</taxon>
        <taxon>Ecdysozoa</taxon>
        <taxon>Nematoda</taxon>
        <taxon>Enoplea</taxon>
        <taxon>Dorylaimia</taxon>
        <taxon>Mermithida</taxon>
        <taxon>Mermithoidea</taxon>
        <taxon>Mermithidae</taxon>
        <taxon>Romanomermis</taxon>
    </lineage>
</organism>
<feature type="transmembrane region" description="Helical" evidence="1">
    <location>
        <begin position="446"/>
        <end position="468"/>
    </location>
</feature>
<dbReference type="Proteomes" id="UP000887565">
    <property type="component" value="Unplaced"/>
</dbReference>
<evidence type="ECO:0000256" key="1">
    <source>
        <dbReference type="SAM" id="Phobius"/>
    </source>
</evidence>
<evidence type="ECO:0000313" key="3">
    <source>
        <dbReference type="Proteomes" id="UP000887565"/>
    </source>
</evidence>
<keyword evidence="1" id="KW-0812">Transmembrane</keyword>
<reference evidence="4" key="1">
    <citation type="submission" date="2022-11" db="UniProtKB">
        <authorList>
            <consortium name="WormBaseParasite"/>
        </authorList>
    </citation>
    <scope>IDENTIFICATION</scope>
</reference>
<protein>
    <submittedName>
        <fullName evidence="4">Wolframin cysteine-rich domain-containing protein</fullName>
    </submittedName>
</protein>
<feature type="transmembrane region" description="Helical" evidence="1">
    <location>
        <begin position="313"/>
        <end position="333"/>
    </location>
</feature>
<feature type="transmembrane region" description="Helical" evidence="1">
    <location>
        <begin position="339"/>
        <end position="357"/>
    </location>
</feature>
<feature type="domain" description="Wolframin cysteine-rich" evidence="2">
    <location>
        <begin position="633"/>
        <end position="691"/>
    </location>
</feature>
<dbReference type="Pfam" id="PF20053">
    <property type="entry name" value="WC-rich"/>
    <property type="match status" value="1"/>
</dbReference>
<dbReference type="AlphaFoldDB" id="A0A915KXQ0"/>
<name>A0A915KXQ0_ROMCU</name>
<proteinExistence type="predicted"/>
<feature type="transmembrane region" description="Helical" evidence="1">
    <location>
        <begin position="378"/>
        <end position="399"/>
    </location>
</feature>
<dbReference type="InterPro" id="IPR045400">
    <property type="entry name" value="Wolframin_Cys-rich"/>
</dbReference>